<feature type="region of interest" description="Disordered" evidence="12">
    <location>
        <begin position="106"/>
        <end position="141"/>
    </location>
</feature>
<sequence>MGFVSGFTGGVTLTLSVAYLSVLAHRRNRDHQSNLLRAQALEIQTLIDPIPQPLPPSRAELAAAERAASLEVFKDRWNEEVSKAVTWVQNTDWDDVRDGVEKRASRLWSKATGESPSESLDAAKDTVSQQAQAQAGSIKDAAKGAWGSAKATGRSVEEAAQSKALEARLRTKKEVTKIGDEVKEKAEEAKGGFFSYLSRGKEKAGELVNAAKSAIGVAEGVASSIDGQTLTPGMTSVQKALHQRYAKSQSPDTRTIAEVLSERYVRVDARDNTQLRGL</sequence>
<keyword evidence="14" id="KW-1185">Reference proteome</keyword>
<keyword evidence="5" id="KW-0812">Transmembrane</keyword>
<keyword evidence="6" id="KW-1133">Transmembrane helix</keyword>
<evidence type="ECO:0000313" key="13">
    <source>
        <dbReference type="EMBL" id="CEJ80223.1"/>
    </source>
</evidence>
<evidence type="ECO:0000256" key="2">
    <source>
        <dbReference type="ARBA" id="ARBA00004370"/>
    </source>
</evidence>
<dbReference type="HOGENOM" id="CLU_056216_0_0_1"/>
<dbReference type="GO" id="GO:0061617">
    <property type="term" value="C:MICOS complex"/>
    <property type="evidence" value="ECO:0007669"/>
    <property type="project" value="UniProtKB-UniRule"/>
</dbReference>
<gene>
    <name evidence="13" type="ORF">VHEMI00421</name>
</gene>
<dbReference type="Pfam" id="PF17050">
    <property type="entry name" value="AIM5"/>
    <property type="match status" value="1"/>
</dbReference>
<evidence type="ECO:0000256" key="10">
    <source>
        <dbReference type="ARBA" id="ARBA00032985"/>
    </source>
</evidence>
<dbReference type="EMBL" id="CDHN01000001">
    <property type="protein sequence ID" value="CEJ80223.1"/>
    <property type="molecule type" value="Genomic_DNA"/>
</dbReference>
<comment type="subcellular location">
    <subcellularLocation>
        <location evidence="2">Membrane</location>
    </subcellularLocation>
    <subcellularLocation>
        <location evidence="11">Mitochondrion inner membrane</location>
        <topology evidence="11">Single-pass membrane protein</topology>
    </subcellularLocation>
</comment>
<feature type="compositionally biased region" description="Polar residues" evidence="12">
    <location>
        <begin position="126"/>
        <end position="135"/>
    </location>
</feature>
<comment type="function">
    <text evidence="1 11">Component of the MICOS complex, a large protein complex of the mitochondrial inner membrane that plays crucial roles in the maintenance of crista junctions, inner membrane architecture, and formation of contact sites to the outer membrane.</text>
</comment>
<keyword evidence="8" id="KW-0472">Membrane</keyword>
<evidence type="ECO:0000256" key="6">
    <source>
        <dbReference type="ARBA" id="ARBA00022989"/>
    </source>
</evidence>
<evidence type="ECO:0000256" key="9">
    <source>
        <dbReference type="ARBA" id="ARBA00032159"/>
    </source>
</evidence>
<keyword evidence="11" id="KW-0999">Mitochondrion inner membrane</keyword>
<evidence type="ECO:0000256" key="1">
    <source>
        <dbReference type="ARBA" id="ARBA00002689"/>
    </source>
</evidence>
<protein>
    <recommendedName>
        <fullName evidence="4 11">MICOS complex subunit MIC12</fullName>
    </recommendedName>
    <alternativeName>
        <fullName evidence="10 11">Altered inheritance of mitochondria protein 5, mitochondrial</fullName>
    </alternativeName>
    <alternativeName>
        <fullName evidence="9 11">Found in mitochondrial proteome protein 51</fullName>
    </alternativeName>
</protein>
<evidence type="ECO:0000256" key="5">
    <source>
        <dbReference type="ARBA" id="ARBA00022692"/>
    </source>
</evidence>
<comment type="similarity">
    <text evidence="3 11">Belongs to the MICOS complex subunit Mic12 family.</text>
</comment>
<dbReference type="OrthoDB" id="4037694at2759"/>
<name>A0A0A1SJA5_9HYPO</name>
<evidence type="ECO:0000313" key="14">
    <source>
        <dbReference type="Proteomes" id="UP000039046"/>
    </source>
</evidence>
<dbReference type="GO" id="GO:0044284">
    <property type="term" value="C:mitochondrial crista junction"/>
    <property type="evidence" value="ECO:0007669"/>
    <property type="project" value="InterPro"/>
</dbReference>
<proteinExistence type="inferred from homology"/>
<accession>A0A0A1SJA5</accession>
<evidence type="ECO:0000256" key="11">
    <source>
        <dbReference type="RuleBase" id="RU363010"/>
    </source>
</evidence>
<evidence type="ECO:0000256" key="8">
    <source>
        <dbReference type="ARBA" id="ARBA00023136"/>
    </source>
</evidence>
<dbReference type="InterPro" id="IPR031463">
    <property type="entry name" value="Mic12"/>
</dbReference>
<evidence type="ECO:0000256" key="7">
    <source>
        <dbReference type="ARBA" id="ARBA00023128"/>
    </source>
</evidence>
<keyword evidence="7 11" id="KW-0496">Mitochondrion</keyword>
<organism evidence="13 14">
    <name type="scientific">[Torrubiella] hemipterigena</name>
    <dbReference type="NCBI Taxonomy" id="1531966"/>
    <lineage>
        <taxon>Eukaryota</taxon>
        <taxon>Fungi</taxon>
        <taxon>Dikarya</taxon>
        <taxon>Ascomycota</taxon>
        <taxon>Pezizomycotina</taxon>
        <taxon>Sordariomycetes</taxon>
        <taxon>Hypocreomycetidae</taxon>
        <taxon>Hypocreales</taxon>
        <taxon>Clavicipitaceae</taxon>
        <taxon>Clavicipitaceae incertae sedis</taxon>
        <taxon>'Torrubiella' clade</taxon>
    </lineage>
</organism>
<dbReference type="GO" id="GO:0042407">
    <property type="term" value="P:cristae formation"/>
    <property type="evidence" value="ECO:0007669"/>
    <property type="project" value="InterPro"/>
</dbReference>
<dbReference type="Proteomes" id="UP000039046">
    <property type="component" value="Unassembled WGS sequence"/>
</dbReference>
<dbReference type="AlphaFoldDB" id="A0A0A1SJA5"/>
<evidence type="ECO:0000256" key="3">
    <source>
        <dbReference type="ARBA" id="ARBA00009188"/>
    </source>
</evidence>
<reference evidence="13 14" key="1">
    <citation type="journal article" date="2015" name="Genome Announc.">
        <title>Draft Genome Sequence and Gene Annotation of the Entomopathogenic Fungus Verticillium hemipterigenum.</title>
        <authorList>
            <person name="Horn F."/>
            <person name="Habel A."/>
            <person name="Scharf D.H."/>
            <person name="Dworschak J."/>
            <person name="Brakhage A.A."/>
            <person name="Guthke R."/>
            <person name="Hertweck C."/>
            <person name="Linde J."/>
        </authorList>
    </citation>
    <scope>NUCLEOTIDE SEQUENCE [LARGE SCALE GENOMIC DNA]</scope>
</reference>
<comment type="subunit">
    <text evidence="11">Component of the mitochondrial contact site and cristae organizing system (MICOS) complex.</text>
</comment>
<evidence type="ECO:0000256" key="12">
    <source>
        <dbReference type="SAM" id="MobiDB-lite"/>
    </source>
</evidence>
<evidence type="ECO:0000256" key="4">
    <source>
        <dbReference type="ARBA" id="ARBA00018170"/>
    </source>
</evidence>